<dbReference type="Pfam" id="PF05962">
    <property type="entry name" value="HutD"/>
    <property type="match status" value="1"/>
</dbReference>
<dbReference type="EMBL" id="QJTC01000013">
    <property type="protein sequence ID" value="PYE76386.1"/>
    <property type="molecule type" value="Genomic_DNA"/>
</dbReference>
<dbReference type="RefSeq" id="WP_110465866.1">
    <property type="nucleotide sequence ID" value="NZ_JAMOFZ010000013.1"/>
</dbReference>
<protein>
    <recommendedName>
        <fullName evidence="3">HutD protein</fullName>
    </recommendedName>
</protein>
<dbReference type="Proteomes" id="UP000247540">
    <property type="component" value="Unassembled WGS sequence"/>
</dbReference>
<dbReference type="Gene3D" id="2.60.120.10">
    <property type="entry name" value="Jelly Rolls"/>
    <property type="match status" value="1"/>
</dbReference>
<dbReference type="SUPFAM" id="SSF51182">
    <property type="entry name" value="RmlC-like cupins"/>
    <property type="match status" value="1"/>
</dbReference>
<dbReference type="InterPro" id="IPR014710">
    <property type="entry name" value="RmlC-like_jellyroll"/>
</dbReference>
<dbReference type="InterPro" id="IPR010282">
    <property type="entry name" value="Uncharacterised_HutD/Ves"/>
</dbReference>
<gene>
    <name evidence="1" type="ORF">DFQ15_11374</name>
</gene>
<dbReference type="CDD" id="cd20293">
    <property type="entry name" value="cupin_HutD_N"/>
    <property type="match status" value="1"/>
</dbReference>
<name>A0A318SFU5_9BURK</name>
<keyword evidence="2" id="KW-1185">Reference proteome</keyword>
<evidence type="ECO:0000313" key="1">
    <source>
        <dbReference type="EMBL" id="PYE76386.1"/>
    </source>
</evidence>
<reference evidence="1 2" key="1">
    <citation type="submission" date="2018-06" db="EMBL/GenBank/DDBJ databases">
        <title>Genomic Encyclopedia of Type Strains, Phase III (KMG-III): the genomes of soil and plant-associated and newly described type strains.</title>
        <authorList>
            <person name="Whitman W."/>
        </authorList>
    </citation>
    <scope>NUCLEOTIDE SEQUENCE [LARGE SCALE GENOMIC DNA]</scope>
    <source>
        <strain evidence="1 2">CECT 7646</strain>
    </source>
</reference>
<sequence>MTRTFFDTATLPVTPWKNGGGTTREIVRHPAGAGADGFAWRVSIATIAAGGPFSVFGGKRRVIMLLAGDGVRLQAPGFDHRLAAPHVPFEFAGDAAVQCTLLGGTSTDFNLMFDPARCTASLQVLDAARALPASRGGMVLALRGTCACAAGVEGDASVLAADEGLWWTGERPAFAVAPRSSDARLAVVLCGPEENFSSRKSL</sequence>
<proteinExistence type="predicted"/>
<accession>A0A318SFU5</accession>
<comment type="caution">
    <text evidence="1">The sequence shown here is derived from an EMBL/GenBank/DDBJ whole genome shotgun (WGS) entry which is preliminary data.</text>
</comment>
<dbReference type="OrthoDB" id="9800082at2"/>
<evidence type="ECO:0000313" key="2">
    <source>
        <dbReference type="Proteomes" id="UP000247540"/>
    </source>
</evidence>
<dbReference type="AlphaFoldDB" id="A0A318SFU5"/>
<dbReference type="PANTHER" id="PTHR37943">
    <property type="entry name" value="PROTEIN VES"/>
    <property type="match status" value="1"/>
</dbReference>
<dbReference type="InterPro" id="IPR011051">
    <property type="entry name" value="RmlC_Cupin_sf"/>
</dbReference>
<evidence type="ECO:0008006" key="3">
    <source>
        <dbReference type="Google" id="ProtNLM"/>
    </source>
</evidence>
<dbReference type="PANTHER" id="PTHR37943:SF1">
    <property type="entry name" value="PROTEIN VES"/>
    <property type="match status" value="1"/>
</dbReference>
<organism evidence="1 2">
    <name type="scientific">Xylophilus ampelinus</name>
    <dbReference type="NCBI Taxonomy" id="54067"/>
    <lineage>
        <taxon>Bacteria</taxon>
        <taxon>Pseudomonadati</taxon>
        <taxon>Pseudomonadota</taxon>
        <taxon>Betaproteobacteria</taxon>
        <taxon>Burkholderiales</taxon>
        <taxon>Xylophilus</taxon>
    </lineage>
</organism>